<name>A0A318HWE5_9BACT</name>
<protein>
    <submittedName>
        <fullName evidence="1">Uncharacterized protein</fullName>
    </submittedName>
</protein>
<dbReference type="EMBL" id="QJJX01000008">
    <property type="protein sequence ID" value="PXX22925.1"/>
    <property type="molecule type" value="Genomic_DNA"/>
</dbReference>
<dbReference type="Proteomes" id="UP000248314">
    <property type="component" value="Unassembled WGS sequence"/>
</dbReference>
<reference evidence="1 2" key="1">
    <citation type="submission" date="2018-05" db="EMBL/GenBank/DDBJ databases">
        <title>Genomic Encyclopedia of Type Strains, Phase I: the one thousand microbial genomes (KMG-I) project.</title>
        <authorList>
            <person name="Kyrpides N."/>
        </authorList>
    </citation>
    <scope>NUCLEOTIDE SEQUENCE [LARGE SCALE GENOMIC DNA]</scope>
    <source>
        <strain evidence="1 2">DSM 15611</strain>
    </source>
</reference>
<comment type="caution">
    <text evidence="1">The sequence shown here is derived from an EMBL/GenBank/DDBJ whole genome shotgun (WGS) entry which is preliminary data.</text>
</comment>
<evidence type="ECO:0000313" key="2">
    <source>
        <dbReference type="Proteomes" id="UP000248314"/>
    </source>
</evidence>
<evidence type="ECO:0000313" key="1">
    <source>
        <dbReference type="EMBL" id="PXX22925.1"/>
    </source>
</evidence>
<sequence length="83" mass="10000">MAVLEERTISRNSVGYRNLLLKECKTCMAWCQQTLKTKKEEHYSWLEMLHYFANPMLCFGYSINTRRLYLHYKALCTVTTRRL</sequence>
<gene>
    <name evidence="1" type="ORF">EJ73_00906</name>
</gene>
<accession>A0A318HWE5</accession>
<organism evidence="1 2">
    <name type="scientific">Hoylesella shahii DSM 15611 = JCM 12083</name>
    <dbReference type="NCBI Taxonomy" id="1122991"/>
    <lineage>
        <taxon>Bacteria</taxon>
        <taxon>Pseudomonadati</taxon>
        <taxon>Bacteroidota</taxon>
        <taxon>Bacteroidia</taxon>
        <taxon>Bacteroidales</taxon>
        <taxon>Prevotellaceae</taxon>
        <taxon>Hoylesella</taxon>
    </lineage>
</organism>
<keyword evidence="2" id="KW-1185">Reference proteome</keyword>
<dbReference type="AlphaFoldDB" id="A0A318HWE5"/>
<proteinExistence type="predicted"/>